<dbReference type="Proteomes" id="UP000774326">
    <property type="component" value="Unassembled WGS sequence"/>
</dbReference>
<comment type="caution">
    <text evidence="1">The sequence shown here is derived from an EMBL/GenBank/DDBJ whole genome shotgun (WGS) entry which is preliminary data.</text>
</comment>
<reference evidence="1" key="2">
    <citation type="submission" date="2021-01" db="EMBL/GenBank/DDBJ databases">
        <authorList>
            <person name="Schikora-Tamarit M.A."/>
        </authorList>
    </citation>
    <scope>NUCLEOTIDE SEQUENCE</scope>
    <source>
        <strain evidence="1">CBS2887</strain>
    </source>
</reference>
<feature type="non-terminal residue" evidence="1">
    <location>
        <position position="92"/>
    </location>
</feature>
<sequence length="92" mass="10369">EKSNYSYKSPRDLTDLDDIKFRLKTNLNFNDSFSSPSYFGFEPRNSKQYLLRKVNSDTSIPTLKGITANSTFVASKTTPKKNQSVSAFTGSQ</sequence>
<dbReference type="AlphaFoldDB" id="A0A9P8TIZ3"/>
<protein>
    <submittedName>
        <fullName evidence="1">Uncharacterized protein</fullName>
    </submittedName>
</protein>
<evidence type="ECO:0000313" key="1">
    <source>
        <dbReference type="EMBL" id="KAH3680375.1"/>
    </source>
</evidence>
<feature type="non-terminal residue" evidence="1">
    <location>
        <position position="1"/>
    </location>
</feature>
<organism evidence="1 2">
    <name type="scientific">Wickerhamomyces pijperi</name>
    <name type="common">Yeast</name>
    <name type="synonym">Pichia pijperi</name>
    <dbReference type="NCBI Taxonomy" id="599730"/>
    <lineage>
        <taxon>Eukaryota</taxon>
        <taxon>Fungi</taxon>
        <taxon>Dikarya</taxon>
        <taxon>Ascomycota</taxon>
        <taxon>Saccharomycotina</taxon>
        <taxon>Saccharomycetes</taxon>
        <taxon>Phaffomycetales</taxon>
        <taxon>Wickerhamomycetaceae</taxon>
        <taxon>Wickerhamomyces</taxon>
    </lineage>
</organism>
<reference evidence="1" key="1">
    <citation type="journal article" date="2021" name="Open Biol.">
        <title>Shared evolutionary footprints suggest mitochondrial oxidative damage underlies multiple complex I losses in fungi.</title>
        <authorList>
            <person name="Schikora-Tamarit M.A."/>
            <person name="Marcet-Houben M."/>
            <person name="Nosek J."/>
            <person name="Gabaldon T."/>
        </authorList>
    </citation>
    <scope>NUCLEOTIDE SEQUENCE</scope>
    <source>
        <strain evidence="1">CBS2887</strain>
    </source>
</reference>
<accession>A0A9P8TIZ3</accession>
<name>A0A9P8TIZ3_WICPI</name>
<gene>
    <name evidence="1" type="ORF">WICPIJ_008299</name>
</gene>
<dbReference type="EMBL" id="JAEUBG010004738">
    <property type="protein sequence ID" value="KAH3680375.1"/>
    <property type="molecule type" value="Genomic_DNA"/>
</dbReference>
<dbReference type="OrthoDB" id="1881at2759"/>
<evidence type="ECO:0000313" key="2">
    <source>
        <dbReference type="Proteomes" id="UP000774326"/>
    </source>
</evidence>
<proteinExistence type="predicted"/>
<keyword evidence="2" id="KW-1185">Reference proteome</keyword>